<dbReference type="PANTHER" id="PTHR36934:SF1">
    <property type="entry name" value="THIOESTERASE DOMAIN-CONTAINING PROTEIN"/>
    <property type="match status" value="1"/>
</dbReference>
<dbReference type="OrthoDB" id="6902891at2"/>
<keyword evidence="5" id="KW-1185">Reference proteome</keyword>
<dbReference type="AlphaFoldDB" id="A0A5J6MPK4"/>
<dbReference type="EMBL" id="CP042906">
    <property type="protein sequence ID" value="QEX19374.1"/>
    <property type="molecule type" value="Genomic_DNA"/>
</dbReference>
<dbReference type="Gene3D" id="3.10.129.10">
    <property type="entry name" value="Hotdog Thioesterase"/>
    <property type="match status" value="1"/>
</dbReference>
<protein>
    <recommendedName>
        <fullName evidence="3">Fluoroacetyl-CoA-specific thioesterase-like domain-containing protein</fullName>
    </recommendedName>
</protein>
<evidence type="ECO:0000313" key="5">
    <source>
        <dbReference type="Proteomes" id="UP000326202"/>
    </source>
</evidence>
<evidence type="ECO:0000256" key="2">
    <source>
        <dbReference type="PIRSR" id="PIRSR014972-2"/>
    </source>
</evidence>
<dbReference type="InterPro" id="IPR029069">
    <property type="entry name" value="HotDog_dom_sf"/>
</dbReference>
<dbReference type="PIRSF" id="PIRSF014972">
    <property type="entry name" value="FlK"/>
    <property type="match status" value="1"/>
</dbReference>
<name>A0A5J6MPK4_9PROT</name>
<feature type="active site" evidence="1">
    <location>
        <position position="35"/>
    </location>
</feature>
<gene>
    <name evidence="4" type="ORF">FRZ44_46870</name>
</gene>
<feature type="active site" evidence="1">
    <location>
        <position position="43"/>
    </location>
</feature>
<dbReference type="InterPro" id="IPR025540">
    <property type="entry name" value="FlK"/>
</dbReference>
<dbReference type="Proteomes" id="UP000326202">
    <property type="component" value="Chromosome"/>
</dbReference>
<feature type="active site" evidence="1">
    <location>
        <position position="69"/>
    </location>
</feature>
<dbReference type="RefSeq" id="WP_151179442.1">
    <property type="nucleotide sequence ID" value="NZ_CP042906.1"/>
</dbReference>
<dbReference type="SUPFAM" id="SSF54637">
    <property type="entry name" value="Thioesterase/thiol ester dehydrase-isomerase"/>
    <property type="match status" value="1"/>
</dbReference>
<evidence type="ECO:0000256" key="1">
    <source>
        <dbReference type="PIRSR" id="PIRSR014972-1"/>
    </source>
</evidence>
<reference evidence="4 5" key="1">
    <citation type="submission" date="2019-08" db="EMBL/GenBank/DDBJ databases">
        <title>Hyperibacter terrae gen. nov., sp. nov. and Hyperibacter viscosus sp. nov., two new members in the family Rhodospirillaceae isolated from the rhizosphere of Hypericum perforatum.</title>
        <authorList>
            <person name="Noviana Z."/>
        </authorList>
    </citation>
    <scope>NUCLEOTIDE SEQUENCE [LARGE SCALE GENOMIC DNA]</scope>
    <source>
        <strain evidence="4 5">R5913</strain>
    </source>
</reference>
<accession>A0A5J6MPK4</accession>
<evidence type="ECO:0000259" key="3">
    <source>
        <dbReference type="Pfam" id="PF22636"/>
    </source>
</evidence>
<feature type="domain" description="Fluoroacetyl-CoA-specific thioesterase-like" evidence="3">
    <location>
        <begin position="18"/>
        <end position="117"/>
    </location>
</feature>
<feature type="binding site" evidence="2">
    <location>
        <position position="62"/>
    </location>
    <ligand>
        <name>substrate</name>
    </ligand>
</feature>
<dbReference type="KEGG" id="htq:FRZ44_46870"/>
<feature type="binding site" evidence="2">
    <location>
        <position position="113"/>
    </location>
    <ligand>
        <name>substrate</name>
    </ligand>
</feature>
<organism evidence="4 5">
    <name type="scientific">Hypericibacter terrae</name>
    <dbReference type="NCBI Taxonomy" id="2602015"/>
    <lineage>
        <taxon>Bacteria</taxon>
        <taxon>Pseudomonadati</taxon>
        <taxon>Pseudomonadota</taxon>
        <taxon>Alphaproteobacteria</taxon>
        <taxon>Rhodospirillales</taxon>
        <taxon>Dongiaceae</taxon>
        <taxon>Hypericibacter</taxon>
    </lineage>
</organism>
<feature type="binding site" evidence="2">
    <location>
        <position position="62"/>
    </location>
    <ligand>
        <name>CoA</name>
        <dbReference type="ChEBI" id="CHEBI:57287"/>
    </ligand>
</feature>
<sequence>MKPIAIGARGVYRIEPSPSHTASAIGNAGVHVVSTPALIGFLEDASHRAILGCYEAGEVSVGTRVDIEHLAAAPLGQAIEATAEVVAVQGRRVDFQVEARQGERVVMRGRHQRAVVDLARFLAAEKKPG</sequence>
<dbReference type="PANTHER" id="PTHR36934">
    <property type="entry name" value="BLR0278 PROTEIN"/>
    <property type="match status" value="1"/>
</dbReference>
<evidence type="ECO:0000313" key="4">
    <source>
        <dbReference type="EMBL" id="QEX19374.1"/>
    </source>
</evidence>
<proteinExistence type="predicted"/>
<dbReference type="Pfam" id="PF22636">
    <property type="entry name" value="FlK"/>
    <property type="match status" value="1"/>
</dbReference>
<dbReference type="InterPro" id="IPR054485">
    <property type="entry name" value="FlK-like_dom"/>
</dbReference>